<dbReference type="Gene3D" id="3.20.70.20">
    <property type="match status" value="2"/>
</dbReference>
<accession>A0A178TB69</accession>
<dbReference type="SUPFAM" id="SSF55608">
    <property type="entry name" value="Homing endonucleases"/>
    <property type="match status" value="1"/>
</dbReference>
<dbReference type="InterPro" id="IPR004042">
    <property type="entry name" value="Intein_endonuc_central"/>
</dbReference>
<dbReference type="Pfam" id="PF14890">
    <property type="entry name" value="Intein_splicing"/>
    <property type="match status" value="1"/>
</dbReference>
<dbReference type="InterPro" id="IPR000788">
    <property type="entry name" value="RNR_lg_C"/>
</dbReference>
<dbReference type="PRINTS" id="PR00379">
    <property type="entry name" value="INTEIN"/>
</dbReference>
<dbReference type="PROSITE" id="PS50818">
    <property type="entry name" value="INTEIN_C_TER"/>
    <property type="match status" value="1"/>
</dbReference>
<comment type="caution">
    <text evidence="14">The sequence shown here is derived from an EMBL/GenBank/DDBJ whole genome shotgun (WGS) entry which is preliminary data.</text>
</comment>
<keyword evidence="4" id="KW-0547">Nucleotide-binding</keyword>
<dbReference type="Gene3D" id="3.10.28.10">
    <property type="entry name" value="Homing endonucleases"/>
    <property type="match status" value="1"/>
</dbReference>
<dbReference type="Pfam" id="PF08343">
    <property type="entry name" value="RNR_N"/>
    <property type="match status" value="1"/>
</dbReference>
<evidence type="ECO:0000256" key="3">
    <source>
        <dbReference type="ARBA" id="ARBA00022533"/>
    </source>
</evidence>
<gene>
    <name evidence="14" type="ORF">TAF16_1832</name>
</gene>
<dbReference type="InterPro" id="IPR013509">
    <property type="entry name" value="RNR_lsu_N"/>
</dbReference>
<dbReference type="InterPro" id="IPR008926">
    <property type="entry name" value="RNR_R1-su_N"/>
</dbReference>
<dbReference type="PANTHER" id="PTHR11573">
    <property type="entry name" value="RIBONUCLEOSIDE-DIPHOSPHATE REDUCTASE LARGE CHAIN"/>
    <property type="match status" value="1"/>
</dbReference>
<dbReference type="InterPro" id="IPR013554">
    <property type="entry name" value="RNR_N"/>
</dbReference>
<evidence type="ECO:0000256" key="6">
    <source>
        <dbReference type="ARBA" id="ARBA00022840"/>
    </source>
</evidence>
<dbReference type="InterPro" id="IPR004860">
    <property type="entry name" value="LAGLIDADG_dom"/>
</dbReference>
<dbReference type="Gene3D" id="2.170.16.10">
    <property type="entry name" value="Hedgehog/Intein (Hint) domain"/>
    <property type="match status" value="1"/>
</dbReference>
<dbReference type="OrthoDB" id="9762933at2"/>
<keyword evidence="3" id="KW-0021">Allosteric enzyme</keyword>
<comment type="catalytic activity">
    <reaction evidence="11 12">
        <text>a 2'-deoxyribonucleoside 5'-diphosphate + [thioredoxin]-disulfide + H2O = a ribonucleoside 5'-diphosphate + [thioredoxin]-dithiol</text>
        <dbReference type="Rhea" id="RHEA:23252"/>
        <dbReference type="Rhea" id="RHEA-COMP:10698"/>
        <dbReference type="Rhea" id="RHEA-COMP:10700"/>
        <dbReference type="ChEBI" id="CHEBI:15377"/>
        <dbReference type="ChEBI" id="CHEBI:29950"/>
        <dbReference type="ChEBI" id="CHEBI:50058"/>
        <dbReference type="ChEBI" id="CHEBI:57930"/>
        <dbReference type="ChEBI" id="CHEBI:73316"/>
        <dbReference type="EC" id="1.17.4.1"/>
    </reaction>
</comment>
<dbReference type="Pfam" id="PF14528">
    <property type="entry name" value="LAGLIDADG_3"/>
    <property type="match status" value="1"/>
</dbReference>
<dbReference type="GO" id="GO:0004748">
    <property type="term" value="F:ribonucleoside-diphosphate reductase activity, thioredoxin disulfide as acceptor"/>
    <property type="evidence" value="ECO:0007669"/>
    <property type="project" value="UniProtKB-EC"/>
</dbReference>
<evidence type="ECO:0000259" key="13">
    <source>
        <dbReference type="PROSITE" id="PS50819"/>
    </source>
</evidence>
<dbReference type="SMART" id="SM00305">
    <property type="entry name" value="HintC"/>
    <property type="match status" value="1"/>
</dbReference>
<comment type="function">
    <text evidence="12">Provides the precursors necessary for DNA synthesis. Catalyzes the biosynthesis of deoxyribonucleotides from the corresponding ribonucleotides.</text>
</comment>
<comment type="similarity">
    <text evidence="1 12">Belongs to the ribonucleoside diphosphate reductase large chain family.</text>
</comment>
<dbReference type="InterPro" id="IPR013346">
    <property type="entry name" value="NrdE_NrdA_C"/>
</dbReference>
<dbReference type="PROSITE" id="PS50819">
    <property type="entry name" value="INTEIN_ENDONUCLEASE"/>
    <property type="match status" value="1"/>
</dbReference>
<name>A0A178TB69_9BACL</name>
<dbReference type="SUPFAM" id="SSF51998">
    <property type="entry name" value="PFL-like glycyl radical enzymes"/>
    <property type="match status" value="1"/>
</dbReference>
<dbReference type="Pfam" id="PF00317">
    <property type="entry name" value="Ribonuc_red_lgN"/>
    <property type="match status" value="1"/>
</dbReference>
<dbReference type="InterPro" id="IPR039718">
    <property type="entry name" value="Rrm1"/>
</dbReference>
<dbReference type="SUPFAM" id="SSF51294">
    <property type="entry name" value="Hedgehog/intein (Hint) domain"/>
    <property type="match status" value="1"/>
</dbReference>
<proteinExistence type="inferred from homology"/>
<dbReference type="InterPro" id="IPR003586">
    <property type="entry name" value="Hint_dom_C"/>
</dbReference>
<dbReference type="NCBIfam" id="TIGR01443">
    <property type="entry name" value="intein_Cterm"/>
    <property type="match status" value="1"/>
</dbReference>
<evidence type="ECO:0000256" key="11">
    <source>
        <dbReference type="ARBA" id="ARBA00047754"/>
    </source>
</evidence>
<keyword evidence="7" id="KW-0651">Protein splicing</keyword>
<dbReference type="InterPro" id="IPR027434">
    <property type="entry name" value="Homing_endonucl"/>
</dbReference>
<dbReference type="UniPathway" id="UPA00326"/>
<organism evidence="14 15">
    <name type="scientific">Anoxybacillus flavithermus</name>
    <dbReference type="NCBI Taxonomy" id="33934"/>
    <lineage>
        <taxon>Bacteria</taxon>
        <taxon>Bacillati</taxon>
        <taxon>Bacillota</taxon>
        <taxon>Bacilli</taxon>
        <taxon>Bacillales</taxon>
        <taxon>Anoxybacillaceae</taxon>
        <taxon>Anoxybacillus</taxon>
    </lineage>
</organism>
<protein>
    <recommendedName>
        <fullName evidence="2 12">Ribonucleoside-diphosphate reductase</fullName>
        <ecNumber evidence="2 12">1.17.4.1</ecNumber>
    </recommendedName>
</protein>
<reference evidence="14 15" key="1">
    <citation type="submission" date="2016-03" db="EMBL/GenBank/DDBJ databases">
        <title>Spore heat resistance.</title>
        <authorList>
            <person name="Boekhorst J."/>
            <person name="Berendsen E.M."/>
            <person name="Wells-Bennik M.H."/>
            <person name="Kuipers O.P."/>
        </authorList>
    </citation>
    <scope>NUCLEOTIDE SEQUENCE [LARGE SCALE GENOMIC DNA]</scope>
    <source>
        <strain evidence="14 15">AF16</strain>
    </source>
</reference>
<dbReference type="InterPro" id="IPR036844">
    <property type="entry name" value="Hint_dom_sf"/>
</dbReference>
<evidence type="ECO:0000256" key="1">
    <source>
        <dbReference type="ARBA" id="ARBA00010406"/>
    </source>
</evidence>
<keyword evidence="6" id="KW-0067">ATP-binding</keyword>
<evidence type="ECO:0000256" key="2">
    <source>
        <dbReference type="ARBA" id="ARBA00012274"/>
    </source>
</evidence>
<dbReference type="InterPro" id="IPR030934">
    <property type="entry name" value="Intein_C"/>
</dbReference>
<dbReference type="GO" id="GO:0005524">
    <property type="term" value="F:ATP binding"/>
    <property type="evidence" value="ECO:0007669"/>
    <property type="project" value="UniProtKB-KW"/>
</dbReference>
<dbReference type="AlphaFoldDB" id="A0A178TB69"/>
<keyword evidence="5" id="KW-0068">Autocatalytic cleavage</keyword>
<dbReference type="EC" id="1.17.4.1" evidence="2 12"/>
<dbReference type="GO" id="GO:0005971">
    <property type="term" value="C:ribonucleoside-diphosphate reductase complex"/>
    <property type="evidence" value="ECO:0007669"/>
    <property type="project" value="TreeGrafter"/>
</dbReference>
<keyword evidence="10" id="KW-1015">Disulfide bond</keyword>
<dbReference type="InterPro" id="IPR006142">
    <property type="entry name" value="INTEIN"/>
</dbReference>
<dbReference type="SMART" id="SM00306">
    <property type="entry name" value="HintN"/>
    <property type="match status" value="1"/>
</dbReference>
<keyword evidence="9 12" id="KW-0215">Deoxyribonucleotide synthesis</keyword>
<dbReference type="InterPro" id="IPR003587">
    <property type="entry name" value="Hint_dom_N"/>
</dbReference>
<dbReference type="NCBIfam" id="TIGR01445">
    <property type="entry name" value="intein_Nterm"/>
    <property type="match status" value="1"/>
</dbReference>
<evidence type="ECO:0000313" key="15">
    <source>
        <dbReference type="Proteomes" id="UP000078336"/>
    </source>
</evidence>
<evidence type="ECO:0000256" key="9">
    <source>
        <dbReference type="ARBA" id="ARBA00023116"/>
    </source>
</evidence>
<dbReference type="CDD" id="cd00081">
    <property type="entry name" value="Hint"/>
    <property type="match status" value="1"/>
</dbReference>
<evidence type="ECO:0000256" key="12">
    <source>
        <dbReference type="RuleBase" id="RU003410"/>
    </source>
</evidence>
<dbReference type="PATRIC" id="fig|33934.7.peg.892"/>
<sequence>MTTHVPNWIKLNNEIMIQKDGKFQFDKDKEAVYSYFVDFVNQNTVFFHDLKEKLDYLIENDYYDEKTFRQYEYKDLKKLYKFVYSKKFRFPSFMSAFKFYNNYALKTNDGKKFLERYEDRIAATALFLAEGDFNKAIWFAEEMIERRYQPATPTFLNAGKKRRGELVSCFLLMTDDSMNAISNAINNALQLSKRGGGVSHNLTDLRALGDPIKGIENRCSGVVPVMKLLEDSYSYANQLGSRDGAGAAWLNIFHLDVIDFLSTKKINADEKARIKTLSLGLIVPDKFFELVEKDYDMYLFSPYGIYKEYGKRMSEINITEMYDELVENPNIRKKKISARDLLTMIAQLQVESGYPYFFFEDNANKVHPLKNEGKVKFSNLCVTGDTLLLTNKGYKTARELYESQEELKVIIDNRTKNYNVNEKGVSIVNAIPMQLTQKNANVFKVTTKQGFEIKATEWHKMYVKRNNRIEKIDLKDLRVGDQILIQSGEGAYGDFHDPDLAYIMGVIAGDGTITDKTVKIYLYDNKKVHKAIIEEKVKNIIKRYLDRDVKHNASLEPKFNEVDKGLLVLHSGLLHYILSSKFNVNKENKTEVPQFVLNGTKETQYAYLSGLYQMDGTVNANFKAKALTIELAQINKNLLKDIQRMLINMGIYSTIYEGRKKGKNLLPDGKGGKKYYEVKPTYKLSIQDRQSRELFMKNIKLKDYDMYKFNLLTDSLQPTSRTPKHDFTATVTSIDFYGVEDVYDTTQPDYHSLIFNGIVTGNCTEIIQLSETSVINDFGEEHEIKRDISCNLGSLNIVNVMETRKLESAVAAGMRMLDAVAKMTNIGIVPSVAKANKEMRSVGLGVMNLHGFLAKNKIPYESKEALEFVDVFFAAVNHYSILESMKIAKETGFVFKGFKDSDYETGKYFEMYLKEDFLPKSEKIKKLFEGIKLPTKEDWKQLKDEVKQHGLAHAYRLAIAPTGSISYVQSSTASIAPITEKIEHRTYGDSDTYYPMPYMNESNYYFYKEAYDMDMFKMIDLYATVQKHIDQGISCTLYVKDTITTRELSMYYIYAWKKGLKTLYYTRTKMTNNANECVNCVV</sequence>
<keyword evidence="15" id="KW-1185">Reference proteome</keyword>
<feature type="domain" description="DOD-type homing endonuclease" evidence="13">
    <location>
        <begin position="503"/>
        <end position="651"/>
    </location>
</feature>
<dbReference type="Proteomes" id="UP000078336">
    <property type="component" value="Unassembled WGS sequence"/>
</dbReference>
<evidence type="ECO:0000256" key="10">
    <source>
        <dbReference type="ARBA" id="ARBA00023157"/>
    </source>
</evidence>
<dbReference type="PROSITE" id="PS00089">
    <property type="entry name" value="RIBORED_LARGE"/>
    <property type="match status" value="1"/>
</dbReference>
<evidence type="ECO:0000313" key="14">
    <source>
        <dbReference type="EMBL" id="OAO78565.1"/>
    </source>
</evidence>
<dbReference type="SUPFAM" id="SSF48168">
    <property type="entry name" value="R1 subunit of ribonucleotide reductase, N-terminal domain"/>
    <property type="match status" value="1"/>
</dbReference>
<evidence type="ECO:0000256" key="5">
    <source>
        <dbReference type="ARBA" id="ARBA00022813"/>
    </source>
</evidence>
<dbReference type="GO" id="GO:0004519">
    <property type="term" value="F:endonuclease activity"/>
    <property type="evidence" value="ECO:0007669"/>
    <property type="project" value="InterPro"/>
</dbReference>
<dbReference type="Pfam" id="PF02867">
    <property type="entry name" value="Ribonuc_red_lgC"/>
    <property type="match status" value="1"/>
</dbReference>
<dbReference type="GO" id="GO:0009263">
    <property type="term" value="P:deoxyribonucleotide biosynthetic process"/>
    <property type="evidence" value="ECO:0007669"/>
    <property type="project" value="UniProtKB-KW"/>
</dbReference>
<dbReference type="InterPro" id="IPR006141">
    <property type="entry name" value="Intein_N"/>
</dbReference>
<evidence type="ECO:0000256" key="4">
    <source>
        <dbReference type="ARBA" id="ARBA00022741"/>
    </source>
</evidence>
<dbReference type="PANTHER" id="PTHR11573:SF30">
    <property type="entry name" value="RIBONUCLEOSIDE-DIPHOSPHATE REDUCTASE 2 SUBUNIT ALPHA"/>
    <property type="match status" value="1"/>
</dbReference>
<evidence type="ECO:0000256" key="7">
    <source>
        <dbReference type="ARBA" id="ARBA00023000"/>
    </source>
</evidence>
<dbReference type="PROSITE" id="PS50817">
    <property type="entry name" value="INTEIN_N_TER"/>
    <property type="match status" value="1"/>
</dbReference>
<evidence type="ECO:0000256" key="8">
    <source>
        <dbReference type="ARBA" id="ARBA00023002"/>
    </source>
</evidence>
<dbReference type="EMBL" id="LUCQ01000105">
    <property type="protein sequence ID" value="OAO78565.1"/>
    <property type="molecule type" value="Genomic_DNA"/>
</dbReference>
<keyword evidence="8 12" id="KW-0560">Oxidoreductase</keyword>
<dbReference type="GO" id="GO:0016539">
    <property type="term" value="P:intein-mediated protein splicing"/>
    <property type="evidence" value="ECO:0007669"/>
    <property type="project" value="InterPro"/>
</dbReference>